<dbReference type="Proteomes" id="UP000177698">
    <property type="component" value="Unassembled WGS sequence"/>
</dbReference>
<keyword evidence="1" id="KW-0812">Transmembrane</keyword>
<accession>A0A1F7I9Z4</accession>
<dbReference type="STRING" id="1802056.A2954_01570"/>
<evidence type="ECO:0000313" key="2">
    <source>
        <dbReference type="EMBL" id="OGK40184.1"/>
    </source>
</evidence>
<sequence length="130" mass="14852">MGLPPRQDFDYYQVNIDIQEITTSKQEGVRSCDNSYLELAEKSGQILTLTEYAKNPVSEGQKIMGKIRFEGDEWFGGYFLSGIRILEDIPAEQGKKTPGLNYRYYGISLIVIIVILLVIIPTALFKRKRK</sequence>
<proteinExistence type="predicted"/>
<name>A0A1F7I9Z4_9BACT</name>
<dbReference type="AlphaFoldDB" id="A0A1F7I9Z4"/>
<keyword evidence="1" id="KW-0472">Membrane</keyword>
<protein>
    <submittedName>
        <fullName evidence="2">Uncharacterized protein</fullName>
    </submittedName>
</protein>
<comment type="caution">
    <text evidence="2">The sequence shown here is derived from an EMBL/GenBank/DDBJ whole genome shotgun (WGS) entry which is preliminary data.</text>
</comment>
<dbReference type="EMBL" id="MGAG01000027">
    <property type="protein sequence ID" value="OGK40184.1"/>
    <property type="molecule type" value="Genomic_DNA"/>
</dbReference>
<feature type="transmembrane region" description="Helical" evidence="1">
    <location>
        <begin position="104"/>
        <end position="125"/>
    </location>
</feature>
<reference evidence="2 3" key="1">
    <citation type="journal article" date="2016" name="Nat. Commun.">
        <title>Thousands of microbial genomes shed light on interconnected biogeochemical processes in an aquifer system.</title>
        <authorList>
            <person name="Anantharaman K."/>
            <person name="Brown C.T."/>
            <person name="Hug L.A."/>
            <person name="Sharon I."/>
            <person name="Castelle C.J."/>
            <person name="Probst A.J."/>
            <person name="Thomas B.C."/>
            <person name="Singh A."/>
            <person name="Wilkins M.J."/>
            <person name="Karaoz U."/>
            <person name="Brodie E.L."/>
            <person name="Williams K.H."/>
            <person name="Hubbard S.S."/>
            <person name="Banfield J.F."/>
        </authorList>
    </citation>
    <scope>NUCLEOTIDE SEQUENCE [LARGE SCALE GENOMIC DNA]</scope>
</reference>
<keyword evidence="1" id="KW-1133">Transmembrane helix</keyword>
<gene>
    <name evidence="2" type="ORF">A2954_01570</name>
</gene>
<evidence type="ECO:0000256" key="1">
    <source>
        <dbReference type="SAM" id="Phobius"/>
    </source>
</evidence>
<organism evidence="2 3">
    <name type="scientific">Candidatus Roizmanbacteria bacterium RIFCSPLOWO2_01_FULL_37_12</name>
    <dbReference type="NCBI Taxonomy" id="1802056"/>
    <lineage>
        <taxon>Bacteria</taxon>
        <taxon>Candidatus Roizmaniibacteriota</taxon>
    </lineage>
</organism>
<evidence type="ECO:0000313" key="3">
    <source>
        <dbReference type="Proteomes" id="UP000177698"/>
    </source>
</evidence>